<reference evidence="2 3" key="1">
    <citation type="submission" date="2018-08" db="EMBL/GenBank/DDBJ databases">
        <title>Henriciella mobilis sp. nov., isolated from seawater.</title>
        <authorList>
            <person name="Cheng H."/>
            <person name="Wu Y.-H."/>
            <person name="Xu X.-W."/>
            <person name="Guo L.-L."/>
        </authorList>
    </citation>
    <scope>NUCLEOTIDE SEQUENCE [LARGE SCALE GENOMIC DNA]</scope>
    <source>
        <strain evidence="2 3">CCUG66934</strain>
    </source>
</reference>
<dbReference type="AlphaFoldDB" id="A0A399R2Z2"/>
<name>A0A399R2Z2_9PROT</name>
<comment type="caution">
    <text evidence="2">The sequence shown here is derived from an EMBL/GenBank/DDBJ whole genome shotgun (WGS) entry which is preliminary data.</text>
</comment>
<dbReference type="EMBL" id="QWGB01000005">
    <property type="protein sequence ID" value="RIJ24092.1"/>
    <property type="molecule type" value="Genomic_DNA"/>
</dbReference>
<keyword evidence="3" id="KW-1185">Reference proteome</keyword>
<sequence length="204" mass="21607">MKHAVAVSRKFRNAAHLAQAHTGPLLPGGFFLTDPARIPDARAIIDRLPDGIGVIIRHFGQAHAMQQAFDIVSDCQRAGRIVLIGADPDLALATGAEGVHWPFRMRDDLRRTKPDLGLLHTMSVHSPTELRVARAYPVDALIYSTVFPSASPSAGHPVGLSRFAAAASTSPVPLYALGGISAVNAEKAARFGGFASVSAFEALL</sequence>
<gene>
    <name evidence="2" type="ORF">D1224_07570</name>
</gene>
<dbReference type="RefSeq" id="WP_119379281.1">
    <property type="nucleotide sequence ID" value="NZ_QWGB01000005.1"/>
</dbReference>
<evidence type="ECO:0000313" key="3">
    <source>
        <dbReference type="Proteomes" id="UP000265431"/>
    </source>
</evidence>
<evidence type="ECO:0000259" key="1">
    <source>
        <dbReference type="Pfam" id="PF02581"/>
    </source>
</evidence>
<organism evidence="2 3">
    <name type="scientific">Henriciella barbarensis</name>
    <dbReference type="NCBI Taxonomy" id="86342"/>
    <lineage>
        <taxon>Bacteria</taxon>
        <taxon>Pseudomonadati</taxon>
        <taxon>Pseudomonadota</taxon>
        <taxon>Alphaproteobacteria</taxon>
        <taxon>Hyphomonadales</taxon>
        <taxon>Hyphomonadaceae</taxon>
        <taxon>Henriciella</taxon>
    </lineage>
</organism>
<dbReference type="InterPro" id="IPR013785">
    <property type="entry name" value="Aldolase_TIM"/>
</dbReference>
<dbReference type="InterPro" id="IPR022998">
    <property type="entry name" value="ThiamineP_synth_TenI"/>
</dbReference>
<proteinExistence type="predicted"/>
<dbReference type="CDD" id="cd00564">
    <property type="entry name" value="TMP_TenI"/>
    <property type="match status" value="1"/>
</dbReference>
<dbReference type="Gene3D" id="3.20.20.70">
    <property type="entry name" value="Aldolase class I"/>
    <property type="match status" value="1"/>
</dbReference>
<feature type="domain" description="Thiamine phosphate synthase/TenI" evidence="1">
    <location>
        <begin position="61"/>
        <end position="199"/>
    </location>
</feature>
<accession>A0A399R2Z2</accession>
<dbReference type="InterPro" id="IPR036206">
    <property type="entry name" value="ThiamineP_synth_sf"/>
</dbReference>
<dbReference type="OrthoDB" id="7630333at2"/>
<dbReference type="Pfam" id="PF02581">
    <property type="entry name" value="TMP-TENI"/>
    <property type="match status" value="1"/>
</dbReference>
<evidence type="ECO:0000313" key="2">
    <source>
        <dbReference type="EMBL" id="RIJ24092.1"/>
    </source>
</evidence>
<dbReference type="GO" id="GO:0009228">
    <property type="term" value="P:thiamine biosynthetic process"/>
    <property type="evidence" value="ECO:0007669"/>
    <property type="project" value="UniProtKB-KW"/>
</dbReference>
<dbReference type="SUPFAM" id="SSF51391">
    <property type="entry name" value="Thiamin phosphate synthase"/>
    <property type="match status" value="1"/>
</dbReference>
<protein>
    <submittedName>
        <fullName evidence="2">Thiamine phosphate synthase</fullName>
    </submittedName>
</protein>
<dbReference type="Proteomes" id="UP000265431">
    <property type="component" value="Unassembled WGS sequence"/>
</dbReference>